<protein>
    <submittedName>
        <fullName evidence="2">Predicted protein</fullName>
    </submittedName>
</protein>
<feature type="region of interest" description="Disordered" evidence="1">
    <location>
        <begin position="449"/>
        <end position="517"/>
    </location>
</feature>
<feature type="compositionally biased region" description="Basic and acidic residues" evidence="1">
    <location>
        <begin position="641"/>
        <end position="652"/>
    </location>
</feature>
<feature type="compositionally biased region" description="Basic and acidic residues" evidence="1">
    <location>
        <begin position="128"/>
        <end position="139"/>
    </location>
</feature>
<evidence type="ECO:0000313" key="2">
    <source>
        <dbReference type="EMBL" id="EDR11455.1"/>
    </source>
</evidence>
<feature type="compositionally biased region" description="Low complexity" evidence="1">
    <location>
        <begin position="187"/>
        <end position="210"/>
    </location>
</feature>
<feature type="compositionally biased region" description="Polar residues" evidence="1">
    <location>
        <begin position="474"/>
        <end position="486"/>
    </location>
</feature>
<feature type="compositionally biased region" description="Polar residues" evidence="1">
    <location>
        <begin position="685"/>
        <end position="719"/>
    </location>
</feature>
<dbReference type="HOGENOM" id="CLU_011217_0_0_1"/>
<dbReference type="OrthoDB" id="3013446at2759"/>
<organism evidence="3">
    <name type="scientific">Laccaria bicolor (strain S238N-H82 / ATCC MYA-4686)</name>
    <name type="common">Bicoloured deceiver</name>
    <name type="synonym">Laccaria laccata var. bicolor</name>
    <dbReference type="NCBI Taxonomy" id="486041"/>
    <lineage>
        <taxon>Eukaryota</taxon>
        <taxon>Fungi</taxon>
        <taxon>Dikarya</taxon>
        <taxon>Basidiomycota</taxon>
        <taxon>Agaricomycotina</taxon>
        <taxon>Agaricomycetes</taxon>
        <taxon>Agaricomycetidae</taxon>
        <taxon>Agaricales</taxon>
        <taxon>Agaricineae</taxon>
        <taxon>Hydnangiaceae</taxon>
        <taxon>Laccaria</taxon>
    </lineage>
</organism>
<feature type="compositionally biased region" description="Polar residues" evidence="1">
    <location>
        <begin position="499"/>
        <end position="511"/>
    </location>
</feature>
<accession>B0D0G5</accession>
<sequence length="1016" mass="112829">MAATIQQPPRNDPAANLHVNLYPRTLMDDIDFRDNRYPPLSKPILQSPPQQDQLWDRYDPQSFQRSFEPSNSISGWPAGQSSRVDSQYQQTPSRQSARSPGLLSTQSQSQEPQRTSLSYALPSGASRRVVERYSLEDNGQRAPSRASTETRPTLVESNQDTGRSRTNTPQPTRLNELQSRDRPVSILPATPRRPAAPSSSASPNALGGSSQFPPVMPLSASPTYNPPVAPKHRTYPQQPTYITPPDAPNPINMVYSPSPPLQEEVCVECAMRDQDMADVDVASPGVWERASDVLFEDLVERELQDEANGVVVVDDSSRPKARGGRLTEQNLKIWLSINPREPASRQQTLNTYIKSQRALLQAEALAHARAMQEAKQLDNRMRDTYSQLRRSAYDMGAASSPADDFGGVRIKPPQSPSSPTNIHVHTRSQSREITLLENGMIVEHVDVRKEEREARERRRKEEKRARKSSRSSVMDVTSIISAQSYGPPTDNGLKPYSRYSHSSSARPTSVLTAPPERPDLPRVYSQASFSEVHSLGSGSPRRTRFFGIRNLSAGWMSQDSLAPSGMSGSMVDMHVALQREAQGPSRLTTSPIDLRGSRHSQIWPPTQQEAGDTCQTAFDEKSKKKKNGLAKIWRIVTGTKAEADREQRKNEKLEDDFPLAPPPPLSYLVERGPSELLQSTHRHASTPSVPSMTSPRLGLSSSGMSPPTAPSSVLPSPTSSRPPGPEADMVEVRTFVHNYPDDQDNRQNHEDNIGKTQAKFVYPVTSEPDLRLQNPPLAPLVPNRLSREKSLPPLPPGEAPARQSPDSRPQTVYTYTPQLLPPGSGPAHDFLPPQAPFRNGDTRRQSFGGMTSQPNLRLQTMPASKAVEFDGRRSLGPRYDEFGLSRRSLGRLEHVQEHPTRSASPVPSTKRKSKFGFASFLGKKQPIQKQESFQDDSRLQFPSMRQFDYEAQDDPATNGYATSTSRHSALSMGASNNPNLRMSVTSRKALEDLVAQDPDFVAYRYPSNDQQLDLLR</sequence>
<feature type="region of interest" description="Disordered" evidence="1">
    <location>
        <begin position="890"/>
        <end position="911"/>
    </location>
</feature>
<dbReference type="InParanoid" id="B0D0G5"/>
<feature type="region of interest" description="Disordered" evidence="1">
    <location>
        <begin position="640"/>
        <end position="727"/>
    </location>
</feature>
<evidence type="ECO:0000256" key="1">
    <source>
        <dbReference type="SAM" id="MobiDB-lite"/>
    </source>
</evidence>
<feature type="compositionally biased region" description="Low complexity" evidence="1">
    <location>
        <begin position="235"/>
        <end position="244"/>
    </location>
</feature>
<keyword evidence="3" id="KW-1185">Reference proteome</keyword>
<gene>
    <name evidence="2" type="ORF">LACBIDRAFT_313638</name>
</gene>
<dbReference type="KEGG" id="lbc:LACBIDRAFT_313638"/>
<feature type="compositionally biased region" description="Polar residues" evidence="1">
    <location>
        <begin position="959"/>
        <end position="978"/>
    </location>
</feature>
<feature type="region of interest" description="Disordered" evidence="1">
    <location>
        <begin position="766"/>
        <end position="843"/>
    </location>
</feature>
<proteinExistence type="predicted"/>
<dbReference type="RefSeq" id="XP_001877352.1">
    <property type="nucleotide sequence ID" value="XM_001877317.1"/>
</dbReference>
<feature type="compositionally biased region" description="Basic and acidic residues" evidence="1">
    <location>
        <begin position="890"/>
        <end position="900"/>
    </location>
</feature>
<reference evidence="2 3" key="1">
    <citation type="journal article" date="2008" name="Nature">
        <title>The genome of Laccaria bicolor provides insights into mycorrhizal symbiosis.</title>
        <authorList>
            <person name="Martin F."/>
            <person name="Aerts A."/>
            <person name="Ahren D."/>
            <person name="Brun A."/>
            <person name="Danchin E.G.J."/>
            <person name="Duchaussoy F."/>
            <person name="Gibon J."/>
            <person name="Kohler A."/>
            <person name="Lindquist E."/>
            <person name="Pereda V."/>
            <person name="Salamov A."/>
            <person name="Shapiro H.J."/>
            <person name="Wuyts J."/>
            <person name="Blaudez D."/>
            <person name="Buee M."/>
            <person name="Brokstein P."/>
            <person name="Canbaeck B."/>
            <person name="Cohen D."/>
            <person name="Courty P.E."/>
            <person name="Coutinho P.M."/>
            <person name="Delaruelle C."/>
            <person name="Detter J.C."/>
            <person name="Deveau A."/>
            <person name="DiFazio S."/>
            <person name="Duplessis S."/>
            <person name="Fraissinet-Tachet L."/>
            <person name="Lucic E."/>
            <person name="Frey-Klett P."/>
            <person name="Fourrey C."/>
            <person name="Feussner I."/>
            <person name="Gay G."/>
            <person name="Grimwood J."/>
            <person name="Hoegger P.J."/>
            <person name="Jain P."/>
            <person name="Kilaru S."/>
            <person name="Labbe J."/>
            <person name="Lin Y.C."/>
            <person name="Legue V."/>
            <person name="Le Tacon F."/>
            <person name="Marmeisse R."/>
            <person name="Melayah D."/>
            <person name="Montanini B."/>
            <person name="Muratet M."/>
            <person name="Nehls U."/>
            <person name="Niculita-Hirzel H."/>
            <person name="Oudot-Le Secq M.P."/>
            <person name="Peter M."/>
            <person name="Quesneville H."/>
            <person name="Rajashekar B."/>
            <person name="Reich M."/>
            <person name="Rouhier N."/>
            <person name="Schmutz J."/>
            <person name="Yin T."/>
            <person name="Chalot M."/>
            <person name="Henrissat B."/>
            <person name="Kuees U."/>
            <person name="Lucas S."/>
            <person name="Van de Peer Y."/>
            <person name="Podila G.K."/>
            <person name="Polle A."/>
            <person name="Pukkila P.J."/>
            <person name="Richardson P.M."/>
            <person name="Rouze P."/>
            <person name="Sanders I.R."/>
            <person name="Stajich J.E."/>
            <person name="Tunlid A."/>
            <person name="Tuskan G."/>
            <person name="Grigoriev I.V."/>
        </authorList>
    </citation>
    <scope>NUCLEOTIDE SEQUENCE [LARGE SCALE GENOMIC DNA]</scope>
    <source>
        <strain evidence="3">S238N-H82 / ATCC MYA-4686</strain>
    </source>
</reference>
<feature type="compositionally biased region" description="Polar residues" evidence="1">
    <location>
        <begin position="804"/>
        <end position="817"/>
    </location>
</feature>
<feature type="compositionally biased region" description="Polar residues" evidence="1">
    <location>
        <begin position="61"/>
        <end position="118"/>
    </location>
</feature>
<feature type="region of interest" description="Disordered" evidence="1">
    <location>
        <begin position="395"/>
        <end position="428"/>
    </location>
</feature>
<dbReference type="Proteomes" id="UP000001194">
    <property type="component" value="Unassembled WGS sequence"/>
</dbReference>
<feature type="region of interest" description="Disordered" evidence="1">
    <location>
        <begin position="953"/>
        <end position="978"/>
    </location>
</feature>
<dbReference type="AlphaFoldDB" id="B0D0G5"/>
<dbReference type="GeneID" id="6073480"/>
<evidence type="ECO:0000313" key="3">
    <source>
        <dbReference type="Proteomes" id="UP000001194"/>
    </source>
</evidence>
<feature type="compositionally biased region" description="Basic residues" evidence="1">
    <location>
        <begin position="457"/>
        <end position="469"/>
    </location>
</feature>
<feature type="region of interest" description="Disordered" evidence="1">
    <location>
        <begin position="33"/>
        <end position="249"/>
    </location>
</feature>
<feature type="compositionally biased region" description="Polar residues" evidence="1">
    <location>
        <begin position="145"/>
        <end position="177"/>
    </location>
</feature>
<dbReference type="STRING" id="486041.B0D0G5"/>
<name>B0D0G5_LACBS</name>
<dbReference type="EMBL" id="DS547095">
    <property type="protein sequence ID" value="EDR11455.1"/>
    <property type="molecule type" value="Genomic_DNA"/>
</dbReference>